<dbReference type="Proteomes" id="UP001054837">
    <property type="component" value="Unassembled WGS sequence"/>
</dbReference>
<feature type="region of interest" description="Disordered" evidence="1">
    <location>
        <begin position="1"/>
        <end position="21"/>
    </location>
</feature>
<sequence>MSSEDEAPHTSASEMEFPRHAHFRAGREDLLHDIREPLARETANKLKARAENELLEDTEVNFKEEIESQPDKNAATGAVPQENCGQAMQNFPGKQMEILDTLTTDGSESKRMTDESLSDRDDYESKFNVFRKRSSEYHNEVNSNQHVKRKKIEILNSKESDDNQASIDNCSILNTGNNSDTNEADLKLLKKTEKFIIESNTGQVLSEFPSTTIYAKPDGKNTLLKIQILNATIYLDSGRKSICENAPVLKITETRLMDCDPSNSSSIRHDHALYTKNNTNFSVNVTVLENKRDENENISGMFKMKHQKNAPDVLMEKDLSLDHLFGANVKTHFDHKCRNENVIQHTMQNVEGNKDSNTVDFDCNRQCYKQVYQEMRNHNDLQNIMHNESKKREIRKWDTEKDSIEKYRNVKNSNTLPNTEITAPQELKSKLSLESLCQAVEQNSHPNSLLYIPNSEGKELEANNFVQGSNTQSDNEKNIFCVDSEDSDSSDRFQNLAVKQGKPALNQQNNSTEVKKRSFQGGVLPVKPEEDLVPLTIQEQYAIFLQDLSDSPVNPSILEKYSIPDYSTPFSDSKIDES</sequence>
<evidence type="ECO:0000256" key="1">
    <source>
        <dbReference type="SAM" id="MobiDB-lite"/>
    </source>
</evidence>
<dbReference type="EMBL" id="BPLQ01000307">
    <property type="protein sequence ID" value="GIX69820.1"/>
    <property type="molecule type" value="Genomic_DNA"/>
</dbReference>
<name>A0AAV4MC20_9ARAC</name>
<keyword evidence="3" id="KW-1185">Reference proteome</keyword>
<organism evidence="2 3">
    <name type="scientific">Caerostris darwini</name>
    <dbReference type="NCBI Taxonomy" id="1538125"/>
    <lineage>
        <taxon>Eukaryota</taxon>
        <taxon>Metazoa</taxon>
        <taxon>Ecdysozoa</taxon>
        <taxon>Arthropoda</taxon>
        <taxon>Chelicerata</taxon>
        <taxon>Arachnida</taxon>
        <taxon>Araneae</taxon>
        <taxon>Araneomorphae</taxon>
        <taxon>Entelegynae</taxon>
        <taxon>Araneoidea</taxon>
        <taxon>Araneidae</taxon>
        <taxon>Caerostris</taxon>
    </lineage>
</organism>
<protein>
    <submittedName>
        <fullName evidence="2">Uncharacterized protein</fullName>
    </submittedName>
</protein>
<proteinExistence type="predicted"/>
<reference evidence="2 3" key="1">
    <citation type="submission" date="2021-06" db="EMBL/GenBank/DDBJ databases">
        <title>Caerostris darwini draft genome.</title>
        <authorList>
            <person name="Kono N."/>
            <person name="Arakawa K."/>
        </authorList>
    </citation>
    <scope>NUCLEOTIDE SEQUENCE [LARGE SCALE GENOMIC DNA]</scope>
</reference>
<dbReference type="AlphaFoldDB" id="A0AAV4MC20"/>
<accession>A0AAV4MC20</accession>
<comment type="caution">
    <text evidence="2">The sequence shown here is derived from an EMBL/GenBank/DDBJ whole genome shotgun (WGS) entry which is preliminary data.</text>
</comment>
<evidence type="ECO:0000313" key="2">
    <source>
        <dbReference type="EMBL" id="GIX69820.1"/>
    </source>
</evidence>
<evidence type="ECO:0000313" key="3">
    <source>
        <dbReference type="Proteomes" id="UP001054837"/>
    </source>
</evidence>
<gene>
    <name evidence="2" type="ORF">CDAR_17731</name>
</gene>